<gene>
    <name evidence="2" type="ORF">FHS27_003044</name>
</gene>
<proteinExistence type="predicted"/>
<protein>
    <recommendedName>
        <fullName evidence="4">Secreted protein</fullName>
    </recommendedName>
</protein>
<evidence type="ECO:0000256" key="1">
    <source>
        <dbReference type="SAM" id="SignalP"/>
    </source>
</evidence>
<dbReference type="PROSITE" id="PS51257">
    <property type="entry name" value="PROKAR_LIPOPROTEIN"/>
    <property type="match status" value="1"/>
</dbReference>
<name>A0A7W5DZ75_9BACT</name>
<dbReference type="EMBL" id="JACHXU010000009">
    <property type="protein sequence ID" value="MBB3207225.1"/>
    <property type="molecule type" value="Genomic_DNA"/>
</dbReference>
<organism evidence="2 3">
    <name type="scientific">Aporhodopirellula rubra</name>
    <dbReference type="NCBI Taxonomy" id="980271"/>
    <lineage>
        <taxon>Bacteria</taxon>
        <taxon>Pseudomonadati</taxon>
        <taxon>Planctomycetota</taxon>
        <taxon>Planctomycetia</taxon>
        <taxon>Pirellulales</taxon>
        <taxon>Pirellulaceae</taxon>
        <taxon>Aporhodopirellula</taxon>
    </lineage>
</organism>
<evidence type="ECO:0008006" key="4">
    <source>
        <dbReference type="Google" id="ProtNLM"/>
    </source>
</evidence>
<sequence length="65" mass="6894">MNNRFRVLCVLTLLAPLLSTVGCGGSNEPVVATEGLSDTEIQDLQAEIDARYARGDEADEGGPDE</sequence>
<keyword evidence="1" id="KW-0732">Signal</keyword>
<evidence type="ECO:0000313" key="2">
    <source>
        <dbReference type="EMBL" id="MBB3207225.1"/>
    </source>
</evidence>
<dbReference type="Proteomes" id="UP000536179">
    <property type="component" value="Unassembled WGS sequence"/>
</dbReference>
<keyword evidence="3" id="KW-1185">Reference proteome</keyword>
<evidence type="ECO:0000313" key="3">
    <source>
        <dbReference type="Proteomes" id="UP000536179"/>
    </source>
</evidence>
<feature type="chain" id="PRO_5031356483" description="Secreted protein" evidence="1">
    <location>
        <begin position="25"/>
        <end position="65"/>
    </location>
</feature>
<feature type="signal peptide" evidence="1">
    <location>
        <begin position="1"/>
        <end position="24"/>
    </location>
</feature>
<dbReference type="AlphaFoldDB" id="A0A7W5DZ75"/>
<accession>A0A7W5DZ75</accession>
<comment type="caution">
    <text evidence="2">The sequence shown here is derived from an EMBL/GenBank/DDBJ whole genome shotgun (WGS) entry which is preliminary data.</text>
</comment>
<reference evidence="2 3" key="1">
    <citation type="submission" date="2020-08" db="EMBL/GenBank/DDBJ databases">
        <title>Genomic Encyclopedia of Type Strains, Phase III (KMG-III): the genomes of soil and plant-associated and newly described type strains.</title>
        <authorList>
            <person name="Whitman W."/>
        </authorList>
    </citation>
    <scope>NUCLEOTIDE SEQUENCE [LARGE SCALE GENOMIC DNA]</scope>
    <source>
        <strain evidence="2 3">CECT 8075</strain>
    </source>
</reference>